<keyword evidence="3" id="KW-1185">Reference proteome</keyword>
<evidence type="ECO:0000313" key="2">
    <source>
        <dbReference type="EMBL" id="TWG15866.1"/>
    </source>
</evidence>
<proteinExistence type="predicted"/>
<dbReference type="InterPro" id="IPR043519">
    <property type="entry name" value="NT_sf"/>
</dbReference>
<reference evidence="2 3" key="1">
    <citation type="submission" date="2019-06" db="EMBL/GenBank/DDBJ databases">
        <title>Sequencing the genomes of 1000 actinobacteria strains.</title>
        <authorList>
            <person name="Klenk H.-P."/>
        </authorList>
    </citation>
    <scope>NUCLEOTIDE SEQUENCE [LARGE SCALE GENOMIC DNA]</scope>
    <source>
        <strain evidence="2 3">DSM 45885</strain>
    </source>
</reference>
<sequence length="288" mass="31313">MPCGRQQTQVAPKSGRYRGAVFTAGKRDSIREQLLGLAERDPAVVGAAITGSHAVDGGDRWSDIDLAFGIEGSLDAVMHRWTDMLYRDFAAVHHWDLPSGSAVYRVFLLADMLEVDIGFTPAAEFGPHGPTWRTVFGHPGQAKEDLRPEWRALVGLGWHHALHAWISIQRHRWWQAEQWISALRGQVLALACLRLGHPTSYAKGAHLLPPEVTSPLDTTLVRALNEAELTRALSAATDALTGELALADAALAARLAFVLSDLCTDNPRPDEPDGSEEPSVDLPAESAS</sequence>
<name>A0A561VW75_9ACTN</name>
<evidence type="ECO:0008006" key="4">
    <source>
        <dbReference type="Google" id="ProtNLM"/>
    </source>
</evidence>
<dbReference type="EMBL" id="VIWZ01000001">
    <property type="protein sequence ID" value="TWG15866.1"/>
    <property type="molecule type" value="Genomic_DNA"/>
</dbReference>
<dbReference type="Gene3D" id="3.30.460.10">
    <property type="entry name" value="Beta Polymerase, domain 2"/>
    <property type="match status" value="1"/>
</dbReference>
<organism evidence="2 3">
    <name type="scientific">Micromonospora taraxaci</name>
    <dbReference type="NCBI Taxonomy" id="1316803"/>
    <lineage>
        <taxon>Bacteria</taxon>
        <taxon>Bacillati</taxon>
        <taxon>Actinomycetota</taxon>
        <taxon>Actinomycetes</taxon>
        <taxon>Micromonosporales</taxon>
        <taxon>Micromonosporaceae</taxon>
        <taxon>Micromonospora</taxon>
    </lineage>
</organism>
<feature type="region of interest" description="Disordered" evidence="1">
    <location>
        <begin position="265"/>
        <end position="288"/>
    </location>
</feature>
<protein>
    <recommendedName>
        <fullName evidence="4">Nucleotidyltransferase-like protein</fullName>
    </recommendedName>
</protein>
<dbReference type="AlphaFoldDB" id="A0A561VW75"/>
<gene>
    <name evidence="2" type="ORF">FHU34_111189</name>
</gene>
<evidence type="ECO:0000313" key="3">
    <source>
        <dbReference type="Proteomes" id="UP000317685"/>
    </source>
</evidence>
<dbReference type="Proteomes" id="UP000317685">
    <property type="component" value="Unassembled WGS sequence"/>
</dbReference>
<accession>A0A561VW75</accession>
<evidence type="ECO:0000256" key="1">
    <source>
        <dbReference type="SAM" id="MobiDB-lite"/>
    </source>
</evidence>
<comment type="caution">
    <text evidence="2">The sequence shown here is derived from an EMBL/GenBank/DDBJ whole genome shotgun (WGS) entry which is preliminary data.</text>
</comment>